<gene>
    <name evidence="1" type="ORF">E2C01_042145</name>
</gene>
<name>A0A5B7FVN4_PORTR</name>
<comment type="caution">
    <text evidence="1">The sequence shown here is derived from an EMBL/GenBank/DDBJ whole genome shotgun (WGS) entry which is preliminary data.</text>
</comment>
<accession>A0A5B7FVN4</accession>
<reference evidence="1 2" key="1">
    <citation type="submission" date="2019-05" db="EMBL/GenBank/DDBJ databases">
        <title>Another draft genome of Portunus trituberculatus and its Hox gene families provides insights of decapod evolution.</title>
        <authorList>
            <person name="Jeong J.-H."/>
            <person name="Song I."/>
            <person name="Kim S."/>
            <person name="Choi T."/>
            <person name="Kim D."/>
            <person name="Ryu S."/>
            <person name="Kim W."/>
        </authorList>
    </citation>
    <scope>NUCLEOTIDE SEQUENCE [LARGE SCALE GENOMIC DNA]</scope>
    <source>
        <tissue evidence="1">Muscle</tissue>
    </source>
</reference>
<protein>
    <submittedName>
        <fullName evidence="1">Uncharacterized protein</fullName>
    </submittedName>
</protein>
<evidence type="ECO:0000313" key="2">
    <source>
        <dbReference type="Proteomes" id="UP000324222"/>
    </source>
</evidence>
<keyword evidence="2" id="KW-1185">Reference proteome</keyword>
<organism evidence="1 2">
    <name type="scientific">Portunus trituberculatus</name>
    <name type="common">Swimming crab</name>
    <name type="synonym">Neptunus trituberculatus</name>
    <dbReference type="NCBI Taxonomy" id="210409"/>
    <lineage>
        <taxon>Eukaryota</taxon>
        <taxon>Metazoa</taxon>
        <taxon>Ecdysozoa</taxon>
        <taxon>Arthropoda</taxon>
        <taxon>Crustacea</taxon>
        <taxon>Multicrustacea</taxon>
        <taxon>Malacostraca</taxon>
        <taxon>Eumalacostraca</taxon>
        <taxon>Eucarida</taxon>
        <taxon>Decapoda</taxon>
        <taxon>Pleocyemata</taxon>
        <taxon>Brachyura</taxon>
        <taxon>Eubrachyura</taxon>
        <taxon>Portunoidea</taxon>
        <taxon>Portunidae</taxon>
        <taxon>Portuninae</taxon>
        <taxon>Portunus</taxon>
    </lineage>
</organism>
<proteinExistence type="predicted"/>
<dbReference type="Proteomes" id="UP000324222">
    <property type="component" value="Unassembled WGS sequence"/>
</dbReference>
<dbReference type="AlphaFoldDB" id="A0A5B7FVN4"/>
<sequence>MGAINSLTFRAVPVTCIAAAPPAPTNPPAAAAAAAATAAVAAAAHPARRHGARANFLPWVPPVQAFPASTQ</sequence>
<dbReference type="EMBL" id="VSRR010008252">
    <property type="protein sequence ID" value="MPC48374.1"/>
    <property type="molecule type" value="Genomic_DNA"/>
</dbReference>
<evidence type="ECO:0000313" key="1">
    <source>
        <dbReference type="EMBL" id="MPC48374.1"/>
    </source>
</evidence>